<evidence type="ECO:0000256" key="7">
    <source>
        <dbReference type="ARBA" id="ARBA00023136"/>
    </source>
</evidence>
<dbReference type="InterPro" id="IPR012338">
    <property type="entry name" value="Beta-lactam/transpept-like"/>
</dbReference>
<accession>X1UY34</accession>
<evidence type="ECO:0000256" key="9">
    <source>
        <dbReference type="ARBA" id="ARBA00044770"/>
    </source>
</evidence>
<dbReference type="GO" id="GO:0030288">
    <property type="term" value="C:outer membrane-bounded periplasmic space"/>
    <property type="evidence" value="ECO:0007669"/>
    <property type="project" value="TreeGrafter"/>
</dbReference>
<protein>
    <recommendedName>
        <fullName evidence="9">peptidoglycan glycosyltransferase</fullName>
        <ecNumber evidence="9">2.4.99.28</ecNumber>
    </recommendedName>
</protein>
<evidence type="ECO:0000256" key="8">
    <source>
        <dbReference type="ARBA" id="ARBA00023316"/>
    </source>
</evidence>
<dbReference type="GO" id="GO:0016020">
    <property type="term" value="C:membrane"/>
    <property type="evidence" value="ECO:0007669"/>
    <property type="project" value="UniProtKB-SubCell"/>
</dbReference>
<comment type="caution">
    <text evidence="11">The sequence shown here is derived from an EMBL/GenBank/DDBJ whole genome shotgun (WGS) entry which is preliminary data.</text>
</comment>
<dbReference type="AlphaFoldDB" id="X1UY34"/>
<evidence type="ECO:0000256" key="1">
    <source>
        <dbReference type="ARBA" id="ARBA00004370"/>
    </source>
</evidence>
<dbReference type="EMBL" id="BARW01031998">
    <property type="protein sequence ID" value="GAJ08457.1"/>
    <property type="molecule type" value="Genomic_DNA"/>
</dbReference>
<dbReference type="GO" id="GO:0008955">
    <property type="term" value="F:peptidoglycan glycosyltransferase activity"/>
    <property type="evidence" value="ECO:0007669"/>
    <property type="project" value="UniProtKB-EC"/>
</dbReference>
<keyword evidence="5" id="KW-0133">Cell shape</keyword>
<keyword evidence="3" id="KW-0328">Glycosyltransferase</keyword>
<sequence length="142" mass="15215">TARSLQWRGVSWPVAGKTGTTNNFRDAWFVGYTPDILALVWVGFDNADPIEATGAAAALPIWADLMNAIPQYRSETDFKMPQGVEKILVCSVTGRPAVAGCPEPTEVYFLAGHTPQGLCPLHDKGGFAGKIIKGVKDLIDGN</sequence>
<dbReference type="EC" id="2.4.99.28" evidence="9"/>
<comment type="subcellular location">
    <subcellularLocation>
        <location evidence="1">Membrane</location>
    </subcellularLocation>
</comment>
<dbReference type="Gene3D" id="3.40.710.10">
    <property type="entry name" value="DD-peptidase/beta-lactamase superfamily"/>
    <property type="match status" value="1"/>
</dbReference>
<name>X1UY34_9ZZZZ</name>
<comment type="catalytic activity">
    <reaction evidence="10">
        <text>[GlcNAc-(1-&gt;4)-Mur2Ac(oyl-L-Ala-gamma-D-Glu-L-Lys-D-Ala-D-Ala)](n)-di-trans,octa-cis-undecaprenyl diphosphate + beta-D-GlcNAc-(1-&gt;4)-Mur2Ac(oyl-L-Ala-gamma-D-Glu-L-Lys-D-Ala-D-Ala)-di-trans,octa-cis-undecaprenyl diphosphate = [GlcNAc-(1-&gt;4)-Mur2Ac(oyl-L-Ala-gamma-D-Glu-L-Lys-D-Ala-D-Ala)](n+1)-di-trans,octa-cis-undecaprenyl diphosphate + di-trans,octa-cis-undecaprenyl diphosphate + H(+)</text>
        <dbReference type="Rhea" id="RHEA:23708"/>
        <dbReference type="Rhea" id="RHEA-COMP:9602"/>
        <dbReference type="Rhea" id="RHEA-COMP:9603"/>
        <dbReference type="ChEBI" id="CHEBI:15378"/>
        <dbReference type="ChEBI" id="CHEBI:58405"/>
        <dbReference type="ChEBI" id="CHEBI:60033"/>
        <dbReference type="ChEBI" id="CHEBI:78435"/>
        <dbReference type="EC" id="2.4.99.28"/>
    </reaction>
</comment>
<evidence type="ECO:0000256" key="2">
    <source>
        <dbReference type="ARBA" id="ARBA00022475"/>
    </source>
</evidence>
<evidence type="ECO:0000256" key="3">
    <source>
        <dbReference type="ARBA" id="ARBA00022676"/>
    </source>
</evidence>
<dbReference type="GO" id="GO:0071555">
    <property type="term" value="P:cell wall organization"/>
    <property type="evidence" value="ECO:0007669"/>
    <property type="project" value="UniProtKB-KW"/>
</dbReference>
<evidence type="ECO:0000256" key="4">
    <source>
        <dbReference type="ARBA" id="ARBA00022679"/>
    </source>
</evidence>
<dbReference type="PANTHER" id="PTHR32282:SF11">
    <property type="entry name" value="PENICILLIN-BINDING PROTEIN 1B"/>
    <property type="match status" value="1"/>
</dbReference>
<gene>
    <name evidence="11" type="ORF">S12H4_50747</name>
</gene>
<evidence type="ECO:0000256" key="5">
    <source>
        <dbReference type="ARBA" id="ARBA00022960"/>
    </source>
</evidence>
<keyword evidence="8" id="KW-0961">Cell wall biogenesis/degradation</keyword>
<keyword evidence="6" id="KW-0573">Peptidoglycan synthesis</keyword>
<dbReference type="InterPro" id="IPR050396">
    <property type="entry name" value="Glycosyltr_51/Transpeptidase"/>
</dbReference>
<feature type="non-terminal residue" evidence="11">
    <location>
        <position position="1"/>
    </location>
</feature>
<evidence type="ECO:0000256" key="10">
    <source>
        <dbReference type="ARBA" id="ARBA00049902"/>
    </source>
</evidence>
<reference evidence="11" key="1">
    <citation type="journal article" date="2014" name="Front. Microbiol.">
        <title>High frequency of phylogenetically diverse reductive dehalogenase-homologous genes in deep subseafloor sedimentary metagenomes.</title>
        <authorList>
            <person name="Kawai M."/>
            <person name="Futagami T."/>
            <person name="Toyoda A."/>
            <person name="Takaki Y."/>
            <person name="Nishi S."/>
            <person name="Hori S."/>
            <person name="Arai W."/>
            <person name="Tsubouchi T."/>
            <person name="Morono Y."/>
            <person name="Uchiyama I."/>
            <person name="Ito T."/>
            <person name="Fujiyama A."/>
            <person name="Inagaki F."/>
            <person name="Takami H."/>
        </authorList>
    </citation>
    <scope>NUCLEOTIDE SEQUENCE</scope>
    <source>
        <strain evidence="11">Expedition CK06-06</strain>
    </source>
</reference>
<organism evidence="11">
    <name type="scientific">marine sediment metagenome</name>
    <dbReference type="NCBI Taxonomy" id="412755"/>
    <lineage>
        <taxon>unclassified sequences</taxon>
        <taxon>metagenomes</taxon>
        <taxon>ecological metagenomes</taxon>
    </lineage>
</organism>
<evidence type="ECO:0000313" key="11">
    <source>
        <dbReference type="EMBL" id="GAJ08457.1"/>
    </source>
</evidence>
<dbReference type="GO" id="GO:0008360">
    <property type="term" value="P:regulation of cell shape"/>
    <property type="evidence" value="ECO:0007669"/>
    <property type="project" value="UniProtKB-KW"/>
</dbReference>
<dbReference type="GO" id="GO:0009252">
    <property type="term" value="P:peptidoglycan biosynthetic process"/>
    <property type="evidence" value="ECO:0007669"/>
    <property type="project" value="UniProtKB-KW"/>
</dbReference>
<proteinExistence type="predicted"/>
<dbReference type="PANTHER" id="PTHR32282">
    <property type="entry name" value="BINDING PROTEIN TRANSPEPTIDASE, PUTATIVE-RELATED"/>
    <property type="match status" value="1"/>
</dbReference>
<keyword evidence="7" id="KW-0472">Membrane</keyword>
<keyword evidence="2" id="KW-1003">Cell membrane</keyword>
<evidence type="ECO:0000256" key="6">
    <source>
        <dbReference type="ARBA" id="ARBA00022984"/>
    </source>
</evidence>
<dbReference type="SUPFAM" id="SSF56601">
    <property type="entry name" value="beta-lactamase/transpeptidase-like"/>
    <property type="match status" value="1"/>
</dbReference>
<keyword evidence="4" id="KW-0808">Transferase</keyword>